<evidence type="ECO:0008006" key="12">
    <source>
        <dbReference type="Google" id="ProtNLM"/>
    </source>
</evidence>
<keyword evidence="11" id="KW-1185">Reference proteome</keyword>
<comment type="caution">
    <text evidence="10">The sequence shown here is derived from an EMBL/GenBank/DDBJ whole genome shotgun (WGS) entry which is preliminary data.</text>
</comment>
<dbReference type="GO" id="GO:0005886">
    <property type="term" value="C:plasma membrane"/>
    <property type="evidence" value="ECO:0007669"/>
    <property type="project" value="UniProtKB-SubCell"/>
</dbReference>
<evidence type="ECO:0000256" key="7">
    <source>
        <dbReference type="SAM" id="Phobius"/>
    </source>
</evidence>
<reference evidence="10 11" key="1">
    <citation type="submission" date="2016-10" db="EMBL/GenBank/DDBJ databases">
        <title>Arsenicibacter rosenii gen. nov., sp. nov., an efficient arsenic-methylating bacterium isolated from an arsenic-contaminated paddy soil.</title>
        <authorList>
            <person name="Huang K."/>
        </authorList>
    </citation>
    <scope>NUCLEOTIDE SEQUENCE [LARGE SCALE GENOMIC DNA]</scope>
    <source>
        <strain evidence="10 11">SM-1</strain>
    </source>
</reference>
<keyword evidence="4 7" id="KW-1133">Transmembrane helix</keyword>
<dbReference type="Pfam" id="PF18917">
    <property type="entry name" value="LiaI-LiaF-like_TM1"/>
    <property type="match status" value="1"/>
</dbReference>
<accession>A0A1S2VRJ5</accession>
<dbReference type="PANTHER" id="PTHR33885">
    <property type="entry name" value="PHAGE SHOCK PROTEIN C"/>
    <property type="match status" value="1"/>
</dbReference>
<dbReference type="Proteomes" id="UP000181790">
    <property type="component" value="Unassembled WGS sequence"/>
</dbReference>
<dbReference type="Pfam" id="PF04024">
    <property type="entry name" value="PspC"/>
    <property type="match status" value="1"/>
</dbReference>
<protein>
    <recommendedName>
        <fullName evidence="12">Phage shock protein PspC N-terminal domain-containing protein</fullName>
    </recommendedName>
</protein>
<evidence type="ECO:0000256" key="5">
    <source>
        <dbReference type="ARBA" id="ARBA00023136"/>
    </source>
</evidence>
<feature type="transmembrane region" description="Helical" evidence="7">
    <location>
        <begin position="30"/>
        <end position="58"/>
    </location>
</feature>
<dbReference type="InterPro" id="IPR043726">
    <property type="entry name" value="LiaI-LiaF-like_TM1"/>
</dbReference>
<evidence type="ECO:0000256" key="4">
    <source>
        <dbReference type="ARBA" id="ARBA00022989"/>
    </source>
</evidence>
<dbReference type="OrthoDB" id="5772680at2"/>
<feature type="domain" description="Phage shock protein PspC N-terminal" evidence="8">
    <location>
        <begin position="3"/>
        <end position="60"/>
    </location>
</feature>
<dbReference type="EMBL" id="MORL01000001">
    <property type="protein sequence ID" value="OIN61110.1"/>
    <property type="molecule type" value="Genomic_DNA"/>
</dbReference>
<gene>
    <name evidence="10" type="ORF">BLX24_03330</name>
</gene>
<evidence type="ECO:0000313" key="10">
    <source>
        <dbReference type="EMBL" id="OIN61110.1"/>
    </source>
</evidence>
<dbReference type="InterPro" id="IPR007168">
    <property type="entry name" value="Phageshock_PspC_N"/>
</dbReference>
<comment type="subcellular location">
    <subcellularLocation>
        <location evidence="1">Cell membrane</location>
        <topology evidence="1">Single-pass membrane protein</topology>
    </subcellularLocation>
</comment>
<evidence type="ECO:0000256" key="6">
    <source>
        <dbReference type="SAM" id="MobiDB-lite"/>
    </source>
</evidence>
<evidence type="ECO:0000256" key="1">
    <source>
        <dbReference type="ARBA" id="ARBA00004162"/>
    </source>
</evidence>
<dbReference type="RefSeq" id="WP_071501613.1">
    <property type="nucleotide sequence ID" value="NZ_MORL01000001.1"/>
</dbReference>
<feature type="transmembrane region" description="Helical" evidence="7">
    <location>
        <begin position="112"/>
        <end position="131"/>
    </location>
</feature>
<evidence type="ECO:0000259" key="9">
    <source>
        <dbReference type="Pfam" id="PF18917"/>
    </source>
</evidence>
<feature type="domain" description="LiaI-LiaF-like transmembrane region" evidence="9">
    <location>
        <begin position="91"/>
        <end position="130"/>
    </location>
</feature>
<dbReference type="PANTHER" id="PTHR33885:SF3">
    <property type="entry name" value="PHAGE SHOCK PROTEIN C"/>
    <property type="match status" value="1"/>
</dbReference>
<feature type="region of interest" description="Disordered" evidence="6">
    <location>
        <begin position="143"/>
        <end position="166"/>
    </location>
</feature>
<dbReference type="InterPro" id="IPR052027">
    <property type="entry name" value="PspC"/>
</dbReference>
<keyword evidence="5 7" id="KW-0472">Membrane</keyword>
<evidence type="ECO:0000256" key="2">
    <source>
        <dbReference type="ARBA" id="ARBA00022475"/>
    </source>
</evidence>
<sequence>MERRLERIPGEAKIGGVCAGLAHYFNLDSALIRALFVVGIFLPHCPALLIYVILWIALPERLYGTAYSQSTLYANPSFSMHTSNQKPQGSIIGGVVLIILGVLFLLDRWFDVDLGDLWPLFLIAIGVWLIFKDRIKPPYDNNTYNNPTNYNNPTDYNSPSNPGGTL</sequence>
<dbReference type="AlphaFoldDB" id="A0A1S2VRJ5"/>
<organism evidence="10 11">
    <name type="scientific">Arsenicibacter rosenii</name>
    <dbReference type="NCBI Taxonomy" id="1750698"/>
    <lineage>
        <taxon>Bacteria</taxon>
        <taxon>Pseudomonadati</taxon>
        <taxon>Bacteroidota</taxon>
        <taxon>Cytophagia</taxon>
        <taxon>Cytophagales</taxon>
        <taxon>Spirosomataceae</taxon>
        <taxon>Arsenicibacter</taxon>
    </lineage>
</organism>
<evidence type="ECO:0000259" key="8">
    <source>
        <dbReference type="Pfam" id="PF04024"/>
    </source>
</evidence>
<evidence type="ECO:0000256" key="3">
    <source>
        <dbReference type="ARBA" id="ARBA00022692"/>
    </source>
</evidence>
<keyword evidence="3 7" id="KW-0812">Transmembrane</keyword>
<keyword evidence="2" id="KW-1003">Cell membrane</keyword>
<feature type="transmembrane region" description="Helical" evidence="7">
    <location>
        <begin position="89"/>
        <end position="106"/>
    </location>
</feature>
<name>A0A1S2VRJ5_9BACT</name>
<proteinExistence type="predicted"/>
<evidence type="ECO:0000313" key="11">
    <source>
        <dbReference type="Proteomes" id="UP000181790"/>
    </source>
</evidence>